<keyword evidence="3" id="KW-1185">Reference proteome</keyword>
<name>A0AA36C0J2_OCTVU</name>
<dbReference type="EMBL" id="OX597842">
    <property type="protein sequence ID" value="CAI9744091.1"/>
    <property type="molecule type" value="Genomic_DNA"/>
</dbReference>
<dbReference type="Proteomes" id="UP001162480">
    <property type="component" value="Chromosome 29"/>
</dbReference>
<sequence>MLGNLFLFSEQRVVHLSVVLDPNLRLDNGLDAEDAVRALDGTNVCGARVRVEHSTGKVRPKPWMRGGTTPTTALGTSVPDDLGTRSGTPNPALVRGPEGVTPAAGVAVGVIAAPPGGPAEATAGIKTLLEVSLKSFPHRCWYIYNIIHYINVCVCVCVQHYIYIYIYIMSIYPRIYTEKKEGELAACLYLY</sequence>
<feature type="transmembrane region" description="Helical" evidence="1">
    <location>
        <begin position="141"/>
        <end position="166"/>
    </location>
</feature>
<evidence type="ECO:0000313" key="2">
    <source>
        <dbReference type="EMBL" id="CAI9744091.1"/>
    </source>
</evidence>
<gene>
    <name evidence="2" type="ORF">OCTVUL_1B015272</name>
</gene>
<keyword evidence="1" id="KW-0472">Membrane</keyword>
<proteinExistence type="predicted"/>
<keyword evidence="1" id="KW-1133">Transmembrane helix</keyword>
<organism evidence="2 3">
    <name type="scientific">Octopus vulgaris</name>
    <name type="common">Common octopus</name>
    <dbReference type="NCBI Taxonomy" id="6645"/>
    <lineage>
        <taxon>Eukaryota</taxon>
        <taxon>Metazoa</taxon>
        <taxon>Spiralia</taxon>
        <taxon>Lophotrochozoa</taxon>
        <taxon>Mollusca</taxon>
        <taxon>Cephalopoda</taxon>
        <taxon>Coleoidea</taxon>
        <taxon>Octopodiformes</taxon>
        <taxon>Octopoda</taxon>
        <taxon>Incirrata</taxon>
        <taxon>Octopodidae</taxon>
        <taxon>Octopus</taxon>
    </lineage>
</organism>
<accession>A0AA36C0J2</accession>
<keyword evidence="1" id="KW-0812">Transmembrane</keyword>
<reference evidence="2" key="1">
    <citation type="submission" date="2023-08" db="EMBL/GenBank/DDBJ databases">
        <authorList>
            <person name="Alioto T."/>
            <person name="Alioto T."/>
            <person name="Gomez Garrido J."/>
        </authorList>
    </citation>
    <scope>NUCLEOTIDE SEQUENCE</scope>
</reference>
<evidence type="ECO:0000313" key="3">
    <source>
        <dbReference type="Proteomes" id="UP001162480"/>
    </source>
</evidence>
<evidence type="ECO:0000256" key="1">
    <source>
        <dbReference type="SAM" id="Phobius"/>
    </source>
</evidence>
<dbReference type="AlphaFoldDB" id="A0AA36C0J2"/>
<protein>
    <submittedName>
        <fullName evidence="2">Serine/arginine-rich splicing factor 7-like</fullName>
    </submittedName>
</protein>